<evidence type="ECO:0000259" key="1">
    <source>
        <dbReference type="PROSITE" id="PS51819"/>
    </source>
</evidence>
<feature type="domain" description="VOC" evidence="1">
    <location>
        <begin position="140"/>
        <end position="258"/>
    </location>
</feature>
<name>A0A840P6L2_9ACTN</name>
<dbReference type="EMBL" id="JACHGN010000005">
    <property type="protein sequence ID" value="MBB5133100.1"/>
    <property type="molecule type" value="Genomic_DNA"/>
</dbReference>
<dbReference type="CDD" id="cd07247">
    <property type="entry name" value="SgaA_N_like"/>
    <property type="match status" value="2"/>
</dbReference>
<accession>A0A840P6L2</accession>
<dbReference type="Pfam" id="PF00903">
    <property type="entry name" value="Glyoxalase"/>
    <property type="match status" value="2"/>
</dbReference>
<feature type="domain" description="VOC" evidence="1">
    <location>
        <begin position="11"/>
        <end position="126"/>
    </location>
</feature>
<evidence type="ECO:0000313" key="2">
    <source>
        <dbReference type="EMBL" id="MBB5133100.1"/>
    </source>
</evidence>
<organism evidence="2 3">
    <name type="scientific">Thermocatellispora tengchongensis</name>
    <dbReference type="NCBI Taxonomy" id="1073253"/>
    <lineage>
        <taxon>Bacteria</taxon>
        <taxon>Bacillati</taxon>
        <taxon>Actinomycetota</taxon>
        <taxon>Actinomycetes</taxon>
        <taxon>Streptosporangiales</taxon>
        <taxon>Streptosporangiaceae</taxon>
        <taxon>Thermocatellispora</taxon>
    </lineage>
</organism>
<dbReference type="RefSeq" id="WP_185050054.1">
    <property type="nucleotide sequence ID" value="NZ_BAABIX010000010.1"/>
</dbReference>
<protein>
    <recommendedName>
        <fullName evidence="1">VOC domain-containing protein</fullName>
    </recommendedName>
</protein>
<dbReference type="Proteomes" id="UP000578449">
    <property type="component" value="Unassembled WGS sequence"/>
</dbReference>
<dbReference type="InterPro" id="IPR029068">
    <property type="entry name" value="Glyas_Bleomycin-R_OHBP_Dase"/>
</dbReference>
<gene>
    <name evidence="2" type="ORF">HNP84_002821</name>
</gene>
<proteinExistence type="predicted"/>
<reference evidence="2 3" key="1">
    <citation type="submission" date="2020-08" db="EMBL/GenBank/DDBJ databases">
        <title>Genomic Encyclopedia of Type Strains, Phase IV (KMG-IV): sequencing the most valuable type-strain genomes for metagenomic binning, comparative biology and taxonomic classification.</title>
        <authorList>
            <person name="Goeker M."/>
        </authorList>
    </citation>
    <scope>NUCLEOTIDE SEQUENCE [LARGE SCALE GENOMIC DNA]</scope>
    <source>
        <strain evidence="2 3">DSM 45615</strain>
    </source>
</reference>
<dbReference type="AlphaFoldDB" id="A0A840P6L2"/>
<dbReference type="PANTHER" id="PTHR33993:SF14">
    <property type="entry name" value="GB|AAF24581.1"/>
    <property type="match status" value="1"/>
</dbReference>
<comment type="caution">
    <text evidence="2">The sequence shown here is derived from an EMBL/GenBank/DDBJ whole genome shotgun (WGS) entry which is preliminary data.</text>
</comment>
<dbReference type="PANTHER" id="PTHR33993">
    <property type="entry name" value="GLYOXALASE-RELATED"/>
    <property type="match status" value="1"/>
</dbReference>
<evidence type="ECO:0000313" key="3">
    <source>
        <dbReference type="Proteomes" id="UP000578449"/>
    </source>
</evidence>
<dbReference type="InterPro" id="IPR052164">
    <property type="entry name" value="Anthracycline_SecMetBiosynth"/>
</dbReference>
<sequence>MSEVTAYQDGAPCWAELSTDDVAAAVRFYSGLLGWSCEDQGEEFGHYTMCSVGGRPVAAISPQPPEEEPGPATWGLYLSASDVEATVAKVEPNGGKILAPPGDVPGFGRFAIVCDPQGAVFGLWQEGPFAGAGRYAEPGAMAWHELNTTDAYGADAFYRALFGYEQEQIGDGAGFDYTVWSLGGRQVAGRMLMSEEWQEQGDIPPHWMTYFAVADCDLAAERARELGGEVHHEPFDSPYGRLAVLSDPSDAIFTIIRPAG</sequence>
<dbReference type="InterPro" id="IPR037523">
    <property type="entry name" value="VOC_core"/>
</dbReference>
<keyword evidence="3" id="KW-1185">Reference proteome</keyword>
<dbReference type="SUPFAM" id="SSF54593">
    <property type="entry name" value="Glyoxalase/Bleomycin resistance protein/Dihydroxybiphenyl dioxygenase"/>
    <property type="match status" value="2"/>
</dbReference>
<dbReference type="Gene3D" id="3.10.180.10">
    <property type="entry name" value="2,3-Dihydroxybiphenyl 1,2-Dioxygenase, domain 1"/>
    <property type="match status" value="2"/>
</dbReference>
<dbReference type="PROSITE" id="PS51819">
    <property type="entry name" value="VOC"/>
    <property type="match status" value="2"/>
</dbReference>
<dbReference type="InterPro" id="IPR004360">
    <property type="entry name" value="Glyas_Fos-R_dOase_dom"/>
</dbReference>